<comment type="caution">
    <text evidence="1">The sequence shown here is derived from an EMBL/GenBank/DDBJ whole genome shotgun (WGS) entry which is preliminary data.</text>
</comment>
<dbReference type="Proteomes" id="UP000828048">
    <property type="component" value="Chromosome 8"/>
</dbReference>
<keyword evidence="2" id="KW-1185">Reference proteome</keyword>
<organism evidence="1 2">
    <name type="scientific">Vaccinium darrowii</name>
    <dbReference type="NCBI Taxonomy" id="229202"/>
    <lineage>
        <taxon>Eukaryota</taxon>
        <taxon>Viridiplantae</taxon>
        <taxon>Streptophyta</taxon>
        <taxon>Embryophyta</taxon>
        <taxon>Tracheophyta</taxon>
        <taxon>Spermatophyta</taxon>
        <taxon>Magnoliopsida</taxon>
        <taxon>eudicotyledons</taxon>
        <taxon>Gunneridae</taxon>
        <taxon>Pentapetalae</taxon>
        <taxon>asterids</taxon>
        <taxon>Ericales</taxon>
        <taxon>Ericaceae</taxon>
        <taxon>Vaccinioideae</taxon>
        <taxon>Vaccinieae</taxon>
        <taxon>Vaccinium</taxon>
    </lineage>
</organism>
<reference evidence="1 2" key="1">
    <citation type="journal article" date="2021" name="Hortic Res">
        <title>High-quality reference genome and annotation aids understanding of berry development for evergreen blueberry (Vaccinium darrowii).</title>
        <authorList>
            <person name="Yu J."/>
            <person name="Hulse-Kemp A.M."/>
            <person name="Babiker E."/>
            <person name="Staton M."/>
        </authorList>
    </citation>
    <scope>NUCLEOTIDE SEQUENCE [LARGE SCALE GENOMIC DNA]</scope>
    <source>
        <strain evidence="2">cv. NJ 8807/NJ 8810</strain>
        <tissue evidence="1">Young leaf</tissue>
    </source>
</reference>
<evidence type="ECO:0000313" key="2">
    <source>
        <dbReference type="Proteomes" id="UP000828048"/>
    </source>
</evidence>
<gene>
    <name evidence="1" type="ORF">Vadar_019617</name>
</gene>
<dbReference type="EMBL" id="CM037158">
    <property type="protein sequence ID" value="KAH7852024.1"/>
    <property type="molecule type" value="Genomic_DNA"/>
</dbReference>
<name>A0ACB7YGR4_9ERIC</name>
<accession>A0ACB7YGR4</accession>
<sequence>MSNSGSENSNLNPVFANCEPDRNLDSSSLEPLFSFPKLDPALSPVNTPPEPVVSNSGSENSNPNPFVSNSGSDDPDRNMDNSSPGSDETNQVLDERKRRRMISNRESARRSRMRKKKHLENLRNQVNRLRIGNRELENRLRLVTHHGQLVRRENDRFVSESAMLRQRLWAIHQVLLARELQPFSASAWPCNTITSINEQNQAS</sequence>
<evidence type="ECO:0000313" key="1">
    <source>
        <dbReference type="EMBL" id="KAH7852024.1"/>
    </source>
</evidence>
<proteinExistence type="predicted"/>
<protein>
    <submittedName>
        <fullName evidence="1">Uncharacterized protein</fullName>
    </submittedName>
</protein>